<dbReference type="GO" id="GO:0016787">
    <property type="term" value="F:hydrolase activity"/>
    <property type="evidence" value="ECO:0007669"/>
    <property type="project" value="UniProtKB-KW"/>
</dbReference>
<evidence type="ECO:0000259" key="6">
    <source>
        <dbReference type="PROSITE" id="PS51194"/>
    </source>
</evidence>
<dbReference type="InterPro" id="IPR014001">
    <property type="entry name" value="Helicase_ATP-bd"/>
</dbReference>
<proteinExistence type="predicted"/>
<evidence type="ECO:0000256" key="2">
    <source>
        <dbReference type="ARBA" id="ARBA00022801"/>
    </source>
</evidence>
<dbReference type="InterPro" id="IPR011545">
    <property type="entry name" value="DEAD/DEAH_box_helicase_dom"/>
</dbReference>
<evidence type="ECO:0000313" key="7">
    <source>
        <dbReference type="EMBL" id="AEX62876.1"/>
    </source>
</evidence>
<dbReference type="Pfam" id="PF00271">
    <property type="entry name" value="Helicase_C"/>
    <property type="match status" value="1"/>
</dbReference>
<dbReference type="SMART" id="SM00487">
    <property type="entry name" value="DEXDc"/>
    <property type="match status" value="1"/>
</dbReference>
<accession>H2EEQ3</accession>
<evidence type="ECO:0000259" key="5">
    <source>
        <dbReference type="PROSITE" id="PS51192"/>
    </source>
</evidence>
<dbReference type="GO" id="GO:0005524">
    <property type="term" value="F:ATP binding"/>
    <property type="evidence" value="ECO:0007669"/>
    <property type="project" value="UniProtKB-KW"/>
</dbReference>
<keyword evidence="3" id="KW-0067">ATP-binding</keyword>
<dbReference type="Gene3D" id="3.40.50.300">
    <property type="entry name" value="P-loop containing nucleotide triphosphate hydrolases"/>
    <property type="match status" value="2"/>
</dbReference>
<gene>
    <name evidence="7" type="ORF">mv_R671</name>
</gene>
<dbReference type="InterPro" id="IPR027417">
    <property type="entry name" value="P-loop_NTPase"/>
</dbReference>
<dbReference type="GO" id="GO:0003676">
    <property type="term" value="F:nucleic acid binding"/>
    <property type="evidence" value="ECO:0007669"/>
    <property type="project" value="InterPro"/>
</dbReference>
<reference evidence="7" key="1">
    <citation type="submission" date="2011-10" db="EMBL/GenBank/DDBJ databases">
        <title>Provirophages and transpovirons: unique mobilome of giant viruses.</title>
        <authorList>
            <person name="Desnues C."/>
            <person name="LaScola B."/>
            <person name="Yutin N."/>
            <person name="Fournous G."/>
            <person name="Koonin E."/>
            <person name="Raoult D."/>
        </authorList>
    </citation>
    <scope>NUCLEOTIDE SEQUENCE</scope>
    <source>
        <strain evidence="7">Mv13-mv</strain>
    </source>
</reference>
<keyword evidence="7" id="KW-0396">Initiation factor</keyword>
<dbReference type="Pfam" id="PF00270">
    <property type="entry name" value="DEAD"/>
    <property type="match status" value="1"/>
</dbReference>
<dbReference type="SUPFAM" id="SSF52540">
    <property type="entry name" value="P-loop containing nucleoside triphosphate hydrolases"/>
    <property type="match status" value="1"/>
</dbReference>
<keyword evidence="1" id="KW-0547">Nucleotide-binding</keyword>
<dbReference type="InterPro" id="IPR001650">
    <property type="entry name" value="Helicase_C-like"/>
</dbReference>
<dbReference type="PROSITE" id="PS51192">
    <property type="entry name" value="HELICASE_ATP_BIND_1"/>
    <property type="match status" value="1"/>
</dbReference>
<name>H2EEQ3_9VIRU</name>
<dbReference type="PANTHER" id="PTHR24031">
    <property type="entry name" value="RNA HELICASE"/>
    <property type="match status" value="1"/>
</dbReference>
<sequence length="525" mass="59804">MSQEQDNISNINFENITIGSYKCNVNRNLEDLYLLNGFDDVVPKYNSTYGPYIELNNKKEGTTNIMKLSDSACRTALIKGGSKMSPEEYLPLFVEKKREYVENYLIRNTFAAGFESPASVQTLTVPELIQRRDSLIQFKAGTGKTLSFLFGCLWGFDPSDSELQYIFITSSHEVASQIYERAVSLLPPSARVALCVGQRKNINNVNSRFKESCVVGTSSLNNRPKTIKEEREQISRAQVIVCTMGRLYDFMCNRRWIPSTRYLKAICVDEFDNIVISRSKSRNSSSMSTEQQMADIIKYIEDEAPDKYVNDTQRVFFSATVTPESIEAAHGYFRKNNKSVGDPFIVLLDIQDYTLESIKQYYVPCQNYALKKDVLMDILKQCRIAQCIIFVNKIETANDLKQFLDEQSVSTSSAVFHGSLPSDIRKNIHEDFLANKIRLLISTDLTSRGFDVQGINLVINFDMPDYLETYIHRVGRSGRYGRKGVSISFVVVNNNNNEMEKVKSIDEHSNQSKMMPLPRDLANLL</sequence>
<keyword evidence="2" id="KW-0378">Hydrolase</keyword>
<organism evidence="7">
    <name type="scientific">Moumouvirus sp. 'Monve'</name>
    <dbReference type="NCBI Taxonomy" id="1128131"/>
    <lineage>
        <taxon>Viruses</taxon>
        <taxon>Varidnaviria</taxon>
        <taxon>Bamfordvirae</taxon>
        <taxon>Nucleocytoviricota</taxon>
        <taxon>Megaviricetes</taxon>
        <taxon>Imitervirales</taxon>
        <taxon>Mimiviridae</taxon>
        <taxon>Megamimivirinae</taxon>
        <taxon>Moumouvirus</taxon>
    </lineage>
</organism>
<feature type="domain" description="Helicase C-terminal" evidence="6">
    <location>
        <begin position="374"/>
        <end position="525"/>
    </location>
</feature>
<keyword evidence="7" id="KW-0648">Protein biosynthesis</keyword>
<dbReference type="CDD" id="cd18787">
    <property type="entry name" value="SF2_C_DEAD"/>
    <property type="match status" value="1"/>
</dbReference>
<feature type="region of interest" description="Disordered" evidence="4">
    <location>
        <begin position="505"/>
        <end position="525"/>
    </location>
</feature>
<dbReference type="PROSITE" id="PS51194">
    <property type="entry name" value="HELICASE_CTER"/>
    <property type="match status" value="1"/>
</dbReference>
<dbReference type="EMBL" id="JN885998">
    <property type="protein sequence ID" value="AEX62876.1"/>
    <property type="molecule type" value="Genomic_DNA"/>
</dbReference>
<evidence type="ECO:0000256" key="4">
    <source>
        <dbReference type="SAM" id="MobiDB-lite"/>
    </source>
</evidence>
<evidence type="ECO:0000256" key="3">
    <source>
        <dbReference type="ARBA" id="ARBA00022840"/>
    </source>
</evidence>
<protein>
    <submittedName>
        <fullName evidence="7">Putative translation initiation factor 4a</fullName>
    </submittedName>
</protein>
<dbReference type="SMART" id="SM00490">
    <property type="entry name" value="HELICc"/>
    <property type="match status" value="1"/>
</dbReference>
<feature type="domain" description="Helicase ATP-binding" evidence="5">
    <location>
        <begin position="125"/>
        <end position="339"/>
    </location>
</feature>
<evidence type="ECO:0000256" key="1">
    <source>
        <dbReference type="ARBA" id="ARBA00022741"/>
    </source>
</evidence>